<dbReference type="EMBL" id="WSTA01000033">
    <property type="protein sequence ID" value="MWB98662.1"/>
    <property type="molecule type" value="Genomic_DNA"/>
</dbReference>
<sequence length="230" mass="24242">MSGDAEQTELARRLAAVRAGIADAAAAASRRPEELTLIAVTKFHPASLVRDLVALGVHDVGENRHQEAQAKAAELEGLPITWHFIGQLQSKKARQVARYADVIHSIDRAGLVDALAGQERVVDALIQVDLSGEPGRGGVAPEELDALVEHVLATPSLRLRGLMAVAPLGGLPRPAFARVRDLSERVVLPAAPGATWLSIGMSHDYPDAIAEGATHLRIGTAITGNRPDAG</sequence>
<dbReference type="InterPro" id="IPR001608">
    <property type="entry name" value="Ala_racemase_N"/>
</dbReference>
<comment type="caution">
    <text evidence="6">The sequence shown here is derived from an EMBL/GenBank/DDBJ whole genome shotgun (WGS) entry which is preliminary data.</text>
</comment>
<dbReference type="PANTHER" id="PTHR10146:SF14">
    <property type="entry name" value="PYRIDOXAL PHOSPHATE HOMEOSTASIS PROTEIN"/>
    <property type="match status" value="1"/>
</dbReference>
<comment type="cofactor">
    <cofactor evidence="3">
        <name>pyridoxal 5'-phosphate</name>
        <dbReference type="ChEBI" id="CHEBI:597326"/>
    </cofactor>
</comment>
<evidence type="ECO:0000259" key="5">
    <source>
        <dbReference type="Pfam" id="PF01168"/>
    </source>
</evidence>
<dbReference type="PANTHER" id="PTHR10146">
    <property type="entry name" value="PROLINE SYNTHETASE CO-TRANSCRIBED BACTERIAL HOMOLOG PROTEIN"/>
    <property type="match status" value="1"/>
</dbReference>
<accession>A0A6I4NZK1</accession>
<dbReference type="PIRSF" id="PIRSF004848">
    <property type="entry name" value="YBL036c_PLPDEIII"/>
    <property type="match status" value="1"/>
</dbReference>
<protein>
    <recommendedName>
        <fullName evidence="2">Pyridoxal phosphate homeostasis protein</fullName>
        <shortName evidence="2">PLP homeostasis protein</shortName>
    </recommendedName>
</protein>
<comment type="similarity">
    <text evidence="2 4">Belongs to the pyridoxal phosphate-binding protein YggS/PROSC family.</text>
</comment>
<dbReference type="NCBIfam" id="TIGR00044">
    <property type="entry name" value="YggS family pyridoxal phosphate-dependent enzyme"/>
    <property type="match status" value="1"/>
</dbReference>
<evidence type="ECO:0000256" key="4">
    <source>
        <dbReference type="RuleBase" id="RU004514"/>
    </source>
</evidence>
<organism evidence="6 7">
    <name type="scientific">Agromyces seonyuensis</name>
    <dbReference type="NCBI Taxonomy" id="2662446"/>
    <lineage>
        <taxon>Bacteria</taxon>
        <taxon>Bacillati</taxon>
        <taxon>Actinomycetota</taxon>
        <taxon>Actinomycetes</taxon>
        <taxon>Micrococcales</taxon>
        <taxon>Microbacteriaceae</taxon>
        <taxon>Agromyces</taxon>
    </lineage>
</organism>
<dbReference type="AlphaFoldDB" id="A0A6I4NZK1"/>
<keyword evidence="7" id="KW-1185">Reference proteome</keyword>
<dbReference type="GO" id="GO:0030170">
    <property type="term" value="F:pyridoxal phosphate binding"/>
    <property type="evidence" value="ECO:0007669"/>
    <property type="project" value="UniProtKB-UniRule"/>
</dbReference>
<dbReference type="Pfam" id="PF01168">
    <property type="entry name" value="Ala_racemase_N"/>
    <property type="match status" value="1"/>
</dbReference>
<gene>
    <name evidence="6" type="ORF">GB864_08890</name>
</gene>
<dbReference type="Gene3D" id="3.20.20.10">
    <property type="entry name" value="Alanine racemase"/>
    <property type="match status" value="1"/>
</dbReference>
<name>A0A6I4NZK1_9MICO</name>
<dbReference type="HAMAP" id="MF_02087">
    <property type="entry name" value="PLP_homeostasis"/>
    <property type="match status" value="1"/>
</dbReference>
<dbReference type="PROSITE" id="PS01211">
    <property type="entry name" value="UPF0001"/>
    <property type="match status" value="1"/>
</dbReference>
<keyword evidence="1 2" id="KW-0663">Pyridoxal phosphate</keyword>
<dbReference type="Proteomes" id="UP000438182">
    <property type="component" value="Unassembled WGS sequence"/>
</dbReference>
<dbReference type="InterPro" id="IPR029066">
    <property type="entry name" value="PLP-binding_barrel"/>
</dbReference>
<evidence type="ECO:0000256" key="2">
    <source>
        <dbReference type="HAMAP-Rule" id="MF_02087"/>
    </source>
</evidence>
<feature type="modified residue" description="N6-(pyridoxal phosphate)lysine" evidence="2 3">
    <location>
        <position position="42"/>
    </location>
</feature>
<comment type="function">
    <text evidence="2">Pyridoxal 5'-phosphate (PLP)-binding protein, which is involved in PLP homeostasis.</text>
</comment>
<evidence type="ECO:0000256" key="1">
    <source>
        <dbReference type="ARBA" id="ARBA00022898"/>
    </source>
</evidence>
<dbReference type="RefSeq" id="WP_160424196.1">
    <property type="nucleotide sequence ID" value="NZ_WSTA01000033.1"/>
</dbReference>
<evidence type="ECO:0000313" key="6">
    <source>
        <dbReference type="EMBL" id="MWB98662.1"/>
    </source>
</evidence>
<dbReference type="InterPro" id="IPR011078">
    <property type="entry name" value="PyrdxlP_homeostasis"/>
</dbReference>
<dbReference type="CDD" id="cd00635">
    <property type="entry name" value="PLPDE_III_YBL036c_like"/>
    <property type="match status" value="1"/>
</dbReference>
<evidence type="ECO:0000256" key="3">
    <source>
        <dbReference type="PIRSR" id="PIRSR004848-1"/>
    </source>
</evidence>
<evidence type="ECO:0000313" key="7">
    <source>
        <dbReference type="Proteomes" id="UP000438182"/>
    </source>
</evidence>
<dbReference type="SUPFAM" id="SSF51419">
    <property type="entry name" value="PLP-binding barrel"/>
    <property type="match status" value="1"/>
</dbReference>
<feature type="domain" description="Alanine racemase N-terminal" evidence="5">
    <location>
        <begin position="17"/>
        <end position="227"/>
    </location>
</feature>
<proteinExistence type="inferred from homology"/>
<reference evidence="6 7" key="1">
    <citation type="submission" date="2019-12" db="EMBL/GenBank/DDBJ databases">
        <authorList>
            <person name="Kim Y.S."/>
        </authorList>
    </citation>
    <scope>NUCLEOTIDE SEQUENCE [LARGE SCALE GENOMIC DNA]</scope>
    <source>
        <strain evidence="6 7">MMS17-SY077</strain>
    </source>
</reference>